<dbReference type="RefSeq" id="WP_232016223.1">
    <property type="nucleotide sequence ID" value="NZ_AP019308.1"/>
</dbReference>
<reference evidence="1 2" key="1">
    <citation type="submission" date="2018-11" db="EMBL/GenBank/DDBJ databases">
        <title>Complete genome sequence of Paenibacillus baekrokdamisoli strain KCTC 33723.</title>
        <authorList>
            <person name="Kang S.W."/>
            <person name="Lee K.C."/>
            <person name="Kim K.K."/>
            <person name="Kim J.S."/>
            <person name="Kim D.S."/>
            <person name="Ko S.H."/>
            <person name="Yang S.H."/>
            <person name="Lee J.S."/>
        </authorList>
    </citation>
    <scope>NUCLEOTIDE SEQUENCE [LARGE SCALE GENOMIC DNA]</scope>
    <source>
        <strain evidence="1 2">KCTC 33723</strain>
    </source>
</reference>
<sequence length="432" mass="49275">MLRNYAYSIIKFIKKGIRSMAKLSHQLVFLWTNKRRAHTASDRLSGDTLPLELRVESVQELAALYASEASSKDVLGVQPTDDLERSLIYRIELETEKGNRNNVTRTEAYRALYFRCPELHWSLLAHVVSRNGGWNMTDLKGELHPRLLPADQREAIFLLLERANALIFQDAYPQLLLYEAGKKARRDLSHLLPAFGVSRFMNPVWSQFVKRGDSALLTTALIVNEQHVIEGRIVQDPYYKEHVLEKFMFKLQAPLQTNAVVMPYGSQMAGDMKLAGLVLEDFTNLQERIEFGKRLYAILFGVREVRDGALSFVRAVHHTGSRADYAPHLFMKQQARMSKQASYKQRLSGCRLMKGAMPLYSPELCGAWKDVPVKAVSGGDWFTDWEEVQPYFKALPLPSVFEITNEHCFILNKIELAVIAGQQLGGTNKKKR</sequence>
<protein>
    <submittedName>
        <fullName evidence="1">Uncharacterized protein</fullName>
    </submittedName>
</protein>
<dbReference type="EMBL" id="AP019308">
    <property type="protein sequence ID" value="BBH19661.1"/>
    <property type="molecule type" value="Genomic_DNA"/>
</dbReference>
<dbReference type="InterPro" id="IPR019658">
    <property type="entry name" value="DUF2515"/>
</dbReference>
<dbReference type="KEGG" id="pbk:Back11_10060"/>
<proteinExistence type="predicted"/>
<evidence type="ECO:0000313" key="1">
    <source>
        <dbReference type="EMBL" id="BBH19661.1"/>
    </source>
</evidence>
<dbReference type="Pfam" id="PF10720">
    <property type="entry name" value="DUF2515"/>
    <property type="match status" value="1"/>
</dbReference>
<accession>A0A3G9J1E6</accession>
<evidence type="ECO:0000313" key="2">
    <source>
        <dbReference type="Proteomes" id="UP000275368"/>
    </source>
</evidence>
<name>A0A3G9J1E6_9BACL</name>
<organism evidence="1 2">
    <name type="scientific">Paenibacillus baekrokdamisoli</name>
    <dbReference type="NCBI Taxonomy" id="1712516"/>
    <lineage>
        <taxon>Bacteria</taxon>
        <taxon>Bacillati</taxon>
        <taxon>Bacillota</taxon>
        <taxon>Bacilli</taxon>
        <taxon>Bacillales</taxon>
        <taxon>Paenibacillaceae</taxon>
        <taxon>Paenibacillus</taxon>
    </lineage>
</organism>
<keyword evidence="2" id="KW-1185">Reference proteome</keyword>
<dbReference type="Proteomes" id="UP000275368">
    <property type="component" value="Chromosome"/>
</dbReference>
<gene>
    <name evidence="1" type="ORF">Back11_10060</name>
</gene>
<dbReference type="AlphaFoldDB" id="A0A3G9J1E6"/>